<accession>A0A809QZP2</accession>
<dbReference type="SUPFAM" id="SSF143100">
    <property type="entry name" value="TTHA1013/TTHA0281-like"/>
    <property type="match status" value="1"/>
</dbReference>
<protein>
    <recommendedName>
        <fullName evidence="1">DUF1902 domain-containing protein</fullName>
    </recommendedName>
</protein>
<dbReference type="KEGG" id="ddz:DSYM_06870"/>
<dbReference type="Gene3D" id="3.30.2390.10">
    <property type="entry name" value="TTHA1013-like"/>
    <property type="match status" value="1"/>
</dbReference>
<dbReference type="Proteomes" id="UP000662914">
    <property type="component" value="Chromosome"/>
</dbReference>
<dbReference type="InterPro" id="IPR035069">
    <property type="entry name" value="TTHA1013/TTHA0281-like"/>
</dbReference>
<evidence type="ECO:0000313" key="3">
    <source>
        <dbReference type="Proteomes" id="UP000662914"/>
    </source>
</evidence>
<dbReference type="InterPro" id="IPR015066">
    <property type="entry name" value="DUF1902"/>
</dbReference>
<sequence length="77" mass="8594">MPKIYFVRAEWDEEAMVWVATSDDVPGLATEAVTAELLVEKLKTLIPELLDANGCPDGGEVPFELLTRRFETTRRAA</sequence>
<dbReference type="EMBL" id="AP021857">
    <property type="protein sequence ID" value="BBO19988.1"/>
    <property type="molecule type" value="Genomic_DNA"/>
</dbReference>
<name>A0A809QZP2_9PROT</name>
<feature type="domain" description="DUF1902" evidence="1">
    <location>
        <begin position="5"/>
        <end position="70"/>
    </location>
</feature>
<evidence type="ECO:0000259" key="1">
    <source>
        <dbReference type="Pfam" id="PF08972"/>
    </source>
</evidence>
<gene>
    <name evidence="2" type="ORF">DSYM_06870</name>
</gene>
<proteinExistence type="predicted"/>
<dbReference type="Pfam" id="PF08972">
    <property type="entry name" value="DUF1902"/>
    <property type="match status" value="1"/>
</dbReference>
<organism evidence="2 3">
    <name type="scientific">Candidatus Desulfobacillus denitrificans</name>
    <dbReference type="NCBI Taxonomy" id="2608985"/>
    <lineage>
        <taxon>Bacteria</taxon>
        <taxon>Pseudomonadati</taxon>
        <taxon>Pseudomonadota</taxon>
        <taxon>Betaproteobacteria</taxon>
        <taxon>Candidatus Desulfobacillus</taxon>
    </lineage>
</organism>
<dbReference type="AlphaFoldDB" id="A0A809QZP2"/>
<reference evidence="2" key="1">
    <citation type="journal article" name="DNA Res.">
        <title>The physiological potential of anammox bacteria as revealed by their core genome structure.</title>
        <authorList>
            <person name="Okubo T."/>
            <person name="Toyoda A."/>
            <person name="Fukuhara K."/>
            <person name="Uchiyama I."/>
            <person name="Harigaya Y."/>
            <person name="Kuroiwa M."/>
            <person name="Suzuki T."/>
            <person name="Murakami Y."/>
            <person name="Suwa Y."/>
            <person name="Takami H."/>
        </authorList>
    </citation>
    <scope>NUCLEOTIDE SEQUENCE</scope>
    <source>
        <strain evidence="2">317325-3</strain>
    </source>
</reference>
<evidence type="ECO:0000313" key="2">
    <source>
        <dbReference type="EMBL" id="BBO19988.1"/>
    </source>
</evidence>